<sequence length="200" mass="20858">MLAPAARLAPFRPVPAAARAARSPAAACTRPAVLAAACRCQCSNDRSGNSAGVQRRELLLAAVAAVATLVALQRPAAAAGEALPKGYLNTAQKLVDALREAISTDLSDAEEREVRRAADPAKNLVREFLTRWKDNPLVAGEASYAQLTSAIQQLGAFYQANGQRTRLTPAAGQAVLDALDAAEAALPLRDASAASLLPFF</sequence>
<comment type="caution">
    <text evidence="1">The sequence shown here is derived from an EMBL/GenBank/DDBJ whole genome shotgun (WGS) entry which is preliminary data.</text>
</comment>
<evidence type="ECO:0000313" key="2">
    <source>
        <dbReference type="Proteomes" id="UP000239649"/>
    </source>
</evidence>
<gene>
    <name evidence="1" type="ORF">C2E20_4002</name>
</gene>
<dbReference type="AlphaFoldDB" id="A0A2P6VF60"/>
<dbReference type="Pfam" id="PF13326">
    <property type="entry name" value="PSII_Pbs27"/>
    <property type="match status" value="1"/>
</dbReference>
<dbReference type="GO" id="GO:0010206">
    <property type="term" value="P:photosystem II repair"/>
    <property type="evidence" value="ECO:0007669"/>
    <property type="project" value="InterPro"/>
</dbReference>
<dbReference type="GO" id="GO:0010207">
    <property type="term" value="P:photosystem II assembly"/>
    <property type="evidence" value="ECO:0007669"/>
    <property type="project" value="InterPro"/>
</dbReference>
<dbReference type="Proteomes" id="UP000239649">
    <property type="component" value="Unassembled WGS sequence"/>
</dbReference>
<evidence type="ECO:0000313" key="1">
    <source>
        <dbReference type="EMBL" id="PSC72733.1"/>
    </source>
</evidence>
<keyword evidence="2" id="KW-1185">Reference proteome</keyword>
<dbReference type="GO" id="GO:0009543">
    <property type="term" value="C:chloroplast thylakoid lumen"/>
    <property type="evidence" value="ECO:0007669"/>
    <property type="project" value="TreeGrafter"/>
</dbReference>
<organism evidence="1 2">
    <name type="scientific">Micractinium conductrix</name>
    <dbReference type="NCBI Taxonomy" id="554055"/>
    <lineage>
        <taxon>Eukaryota</taxon>
        <taxon>Viridiplantae</taxon>
        <taxon>Chlorophyta</taxon>
        <taxon>core chlorophytes</taxon>
        <taxon>Trebouxiophyceae</taxon>
        <taxon>Chlorellales</taxon>
        <taxon>Chlorellaceae</taxon>
        <taxon>Chlorella clade</taxon>
        <taxon>Micractinium</taxon>
    </lineage>
</organism>
<protein>
    <submittedName>
        <fullName evidence="1">Photosystem II D1 processing PSB27-chloroplastic isoform X1</fullName>
    </submittedName>
</protein>
<proteinExistence type="inferred from homology"/>
<dbReference type="InterPro" id="IPR038450">
    <property type="entry name" value="PSII_Psb27_sf"/>
</dbReference>
<dbReference type="PANTHER" id="PTHR34041:SF3">
    <property type="entry name" value="PHOTOSYSTEM II D1 PRECURSOR PROCESSING PROTEIN PSB27-H2, CHLOROPLASTIC"/>
    <property type="match status" value="1"/>
</dbReference>
<reference evidence="1 2" key="1">
    <citation type="journal article" date="2018" name="Plant J.">
        <title>Genome sequences of Chlorella sorokiniana UTEX 1602 and Micractinium conductrix SAG 241.80: implications to maltose excretion by a green alga.</title>
        <authorList>
            <person name="Arriola M.B."/>
            <person name="Velmurugan N."/>
            <person name="Zhang Y."/>
            <person name="Plunkett M.H."/>
            <person name="Hondzo H."/>
            <person name="Barney B.M."/>
        </authorList>
    </citation>
    <scope>NUCLEOTIDE SEQUENCE [LARGE SCALE GENOMIC DNA]</scope>
    <source>
        <strain evidence="1 2">SAG 241.80</strain>
    </source>
</reference>
<dbReference type="Gene3D" id="1.20.58.810">
    <property type="entry name" value="Photosystem II Pbs27"/>
    <property type="match status" value="1"/>
</dbReference>
<dbReference type="GO" id="GO:0009523">
    <property type="term" value="C:photosystem II"/>
    <property type="evidence" value="ECO:0007669"/>
    <property type="project" value="InterPro"/>
</dbReference>
<dbReference type="STRING" id="554055.A0A2P6VF60"/>
<dbReference type="PANTHER" id="PTHR34041">
    <property type="entry name" value="PHOTOSYSTEM II REPAIR PROTEIN PSB27-H1, CHLOROPLASTIC"/>
    <property type="match status" value="1"/>
</dbReference>
<accession>A0A2P6VF60</accession>
<dbReference type="OrthoDB" id="543314at2759"/>
<dbReference type="InterPro" id="IPR025585">
    <property type="entry name" value="PSII_Psb27"/>
</dbReference>
<dbReference type="HAMAP" id="MF_01481">
    <property type="entry name" value="PSII_Psb27"/>
    <property type="match status" value="1"/>
</dbReference>
<dbReference type="EMBL" id="LHPF02000009">
    <property type="protein sequence ID" value="PSC72733.1"/>
    <property type="molecule type" value="Genomic_DNA"/>
</dbReference>
<name>A0A2P6VF60_9CHLO</name>